<keyword evidence="8 11" id="KW-0472">Membrane</keyword>
<protein>
    <recommendedName>
        <fullName evidence="3">Protein BIG1</fullName>
    </recommendedName>
</protein>
<dbReference type="AlphaFoldDB" id="A0A060T0I1"/>
<dbReference type="InterPro" id="IPR037654">
    <property type="entry name" value="Big1"/>
</dbReference>
<evidence type="ECO:0000256" key="12">
    <source>
        <dbReference type="SAM" id="SignalP"/>
    </source>
</evidence>
<accession>A0A060T0I1</accession>
<evidence type="ECO:0000256" key="7">
    <source>
        <dbReference type="ARBA" id="ARBA00022989"/>
    </source>
</evidence>
<keyword evidence="4 11" id="KW-0812">Transmembrane</keyword>
<comment type="similarity">
    <text evidence="2">Belongs to the BIG1 family.</text>
</comment>
<dbReference type="GO" id="GO:0006078">
    <property type="term" value="P:(1-&gt;6)-beta-D-glucan biosynthetic process"/>
    <property type="evidence" value="ECO:0007669"/>
    <property type="project" value="TreeGrafter"/>
</dbReference>
<reference evidence="13" key="1">
    <citation type="submission" date="2014-02" db="EMBL/GenBank/DDBJ databases">
        <authorList>
            <person name="Genoscope - CEA"/>
        </authorList>
    </citation>
    <scope>NUCLEOTIDE SEQUENCE</scope>
    <source>
        <strain evidence="13">LS3</strain>
    </source>
</reference>
<organism evidence="13">
    <name type="scientific">Blastobotrys adeninivorans</name>
    <name type="common">Yeast</name>
    <name type="synonym">Arxula adeninivorans</name>
    <dbReference type="NCBI Taxonomy" id="409370"/>
    <lineage>
        <taxon>Eukaryota</taxon>
        <taxon>Fungi</taxon>
        <taxon>Dikarya</taxon>
        <taxon>Ascomycota</taxon>
        <taxon>Saccharomycotina</taxon>
        <taxon>Dipodascomycetes</taxon>
        <taxon>Dipodascales</taxon>
        <taxon>Trichomonascaceae</taxon>
        <taxon>Blastobotrys</taxon>
    </lineage>
</organism>
<evidence type="ECO:0000313" key="13">
    <source>
        <dbReference type="EMBL" id="CDP34483.1"/>
    </source>
</evidence>
<dbReference type="EMBL" id="HG937693">
    <property type="protein sequence ID" value="CDP34483.1"/>
    <property type="molecule type" value="Genomic_DNA"/>
</dbReference>
<name>A0A060T0I1_BLAAD</name>
<keyword evidence="9" id="KW-0961">Cell wall biogenesis/degradation</keyword>
<evidence type="ECO:0000256" key="3">
    <source>
        <dbReference type="ARBA" id="ARBA00022089"/>
    </source>
</evidence>
<evidence type="ECO:0000256" key="5">
    <source>
        <dbReference type="ARBA" id="ARBA00022729"/>
    </source>
</evidence>
<dbReference type="GO" id="GO:0009272">
    <property type="term" value="P:fungal-type cell wall biogenesis"/>
    <property type="evidence" value="ECO:0007669"/>
    <property type="project" value="TreeGrafter"/>
</dbReference>
<evidence type="ECO:0000256" key="8">
    <source>
        <dbReference type="ARBA" id="ARBA00023136"/>
    </source>
</evidence>
<evidence type="ECO:0000256" key="10">
    <source>
        <dbReference type="SAM" id="MobiDB-lite"/>
    </source>
</evidence>
<feature type="compositionally biased region" description="Basic and acidic residues" evidence="10">
    <location>
        <begin position="272"/>
        <end position="282"/>
    </location>
</feature>
<keyword evidence="5 12" id="KW-0732">Signal</keyword>
<gene>
    <name evidence="13" type="ORF">GNLVRS02_ARAD1C13486g</name>
</gene>
<proteinExistence type="inferred from homology"/>
<evidence type="ECO:0000256" key="11">
    <source>
        <dbReference type="SAM" id="Phobius"/>
    </source>
</evidence>
<feature type="signal peptide" evidence="12">
    <location>
        <begin position="1"/>
        <end position="23"/>
    </location>
</feature>
<feature type="transmembrane region" description="Helical" evidence="11">
    <location>
        <begin position="300"/>
        <end position="318"/>
    </location>
</feature>
<dbReference type="PANTHER" id="PTHR28285">
    <property type="entry name" value="PROTEIN BIG1"/>
    <property type="match status" value="1"/>
</dbReference>
<feature type="region of interest" description="Disordered" evidence="10">
    <location>
        <begin position="247"/>
        <end position="288"/>
    </location>
</feature>
<comment type="subcellular location">
    <subcellularLocation>
        <location evidence="1">Endoplasmic reticulum membrane</location>
        <topology evidence="1">Single-pass type I membrane protein</topology>
    </subcellularLocation>
</comment>
<evidence type="ECO:0000256" key="6">
    <source>
        <dbReference type="ARBA" id="ARBA00022824"/>
    </source>
</evidence>
<dbReference type="GO" id="GO:0005789">
    <property type="term" value="C:endoplasmic reticulum membrane"/>
    <property type="evidence" value="ECO:0007669"/>
    <property type="project" value="UniProtKB-SubCell"/>
</dbReference>
<keyword evidence="6" id="KW-0256">Endoplasmic reticulum</keyword>
<reference evidence="13" key="2">
    <citation type="submission" date="2014-06" db="EMBL/GenBank/DDBJ databases">
        <title>The complete genome of Blastobotrys (Arxula) adeninivorans LS3 - a yeast of biotechnological interest.</title>
        <authorList>
            <person name="Kunze G."/>
            <person name="Gaillardin C."/>
            <person name="Czernicka M."/>
            <person name="Durrens P."/>
            <person name="Martin T."/>
            <person name="Boer E."/>
            <person name="Gabaldon T."/>
            <person name="Cruz J."/>
            <person name="Talla E."/>
            <person name="Marck C."/>
            <person name="Goffeau A."/>
            <person name="Barbe V."/>
            <person name="Baret P."/>
            <person name="Baronian K."/>
            <person name="Beier S."/>
            <person name="Bleykasten C."/>
            <person name="Bode R."/>
            <person name="Casaregola S."/>
            <person name="Despons L."/>
            <person name="Fairhead C."/>
            <person name="Giersberg M."/>
            <person name="Gierski P."/>
            <person name="Hahnel U."/>
            <person name="Hartmann A."/>
            <person name="Jankowska D."/>
            <person name="Jubin C."/>
            <person name="Jung P."/>
            <person name="Lafontaine I."/>
            <person name="Leh-Louis V."/>
            <person name="Lemaire M."/>
            <person name="Marcet-Houben M."/>
            <person name="Mascher M."/>
            <person name="Morel G."/>
            <person name="Richard G.-F."/>
            <person name="Riechen J."/>
            <person name="Sacerdot C."/>
            <person name="Sarkar A."/>
            <person name="Savel G."/>
            <person name="Schacherer J."/>
            <person name="Sherman D."/>
            <person name="Straub M.-L."/>
            <person name="Stein N."/>
            <person name="Thierry A."/>
            <person name="Trautwein-Schult A."/>
            <person name="Westhof E."/>
            <person name="Worch S."/>
            <person name="Dujon B."/>
            <person name="Souciet J.-L."/>
            <person name="Wincker P."/>
            <person name="Scholz U."/>
            <person name="Neuveglise N."/>
        </authorList>
    </citation>
    <scope>NUCLEOTIDE SEQUENCE</scope>
    <source>
        <strain evidence="13">LS3</strain>
    </source>
</reference>
<evidence type="ECO:0000256" key="4">
    <source>
        <dbReference type="ARBA" id="ARBA00022692"/>
    </source>
</evidence>
<feature type="compositionally biased region" description="Basic and acidic residues" evidence="10">
    <location>
        <begin position="247"/>
        <end position="260"/>
    </location>
</feature>
<evidence type="ECO:0000256" key="1">
    <source>
        <dbReference type="ARBA" id="ARBA00004115"/>
    </source>
</evidence>
<dbReference type="PANTHER" id="PTHR28285:SF1">
    <property type="entry name" value="PROTEIN BIG1"/>
    <property type="match status" value="1"/>
</dbReference>
<feature type="region of interest" description="Disordered" evidence="10">
    <location>
        <begin position="332"/>
        <end position="360"/>
    </location>
</feature>
<sequence length="360" mass="41074">MIRVKALVLSVCALVALVVPVAAEPELSYPLFFASYREVASAHADINALRKQRDGGFTSHKEAYDILTRMLASCPSDAYLIVEQPGIRVEDFQSLVTPYGPRLWQRFKEILGHAATIGSFPRLDGPISTQRIERLLTKQCSSETIVVDPRADDPMYEKYFDTRPRVLRLSFPPLPEDPVERAFALEKHDEKIWHSLKLTPSPFFFIIYTSGSEGEPFYPDSDEYKQQKRWDIFADLVRQKRDPRNRNEWKNHLRREKGVADAEPQEPLPPLMEKRRRDQEALRRKKRGAPAPELLLSKESVAMVMSVSVGLYLVYAIFKGVFNLNAYLRAAQQAAQPGTPKPSDTAFKPTTSRPKNTKED</sequence>
<evidence type="ECO:0000256" key="2">
    <source>
        <dbReference type="ARBA" id="ARBA00008203"/>
    </source>
</evidence>
<evidence type="ECO:0000256" key="9">
    <source>
        <dbReference type="ARBA" id="ARBA00023316"/>
    </source>
</evidence>
<keyword evidence="7 11" id="KW-1133">Transmembrane helix</keyword>
<dbReference type="PhylomeDB" id="A0A060T0I1"/>
<dbReference type="GO" id="GO:0071555">
    <property type="term" value="P:cell wall organization"/>
    <property type="evidence" value="ECO:0007669"/>
    <property type="project" value="UniProtKB-KW"/>
</dbReference>
<feature type="chain" id="PRO_5001587899" description="Protein BIG1" evidence="12">
    <location>
        <begin position="24"/>
        <end position="360"/>
    </location>
</feature>